<proteinExistence type="predicted"/>
<organism evidence="1 2">
    <name type="scientific">Catharanthus roseus</name>
    <name type="common">Madagascar periwinkle</name>
    <name type="synonym">Vinca rosea</name>
    <dbReference type="NCBI Taxonomy" id="4058"/>
    <lineage>
        <taxon>Eukaryota</taxon>
        <taxon>Viridiplantae</taxon>
        <taxon>Streptophyta</taxon>
        <taxon>Embryophyta</taxon>
        <taxon>Tracheophyta</taxon>
        <taxon>Spermatophyta</taxon>
        <taxon>Magnoliopsida</taxon>
        <taxon>eudicotyledons</taxon>
        <taxon>Gunneridae</taxon>
        <taxon>Pentapetalae</taxon>
        <taxon>asterids</taxon>
        <taxon>lamiids</taxon>
        <taxon>Gentianales</taxon>
        <taxon>Apocynaceae</taxon>
        <taxon>Rauvolfioideae</taxon>
        <taxon>Vinceae</taxon>
        <taxon>Catharanthinae</taxon>
        <taxon>Catharanthus</taxon>
    </lineage>
</organism>
<keyword evidence="2" id="KW-1185">Reference proteome</keyword>
<dbReference type="Proteomes" id="UP001060085">
    <property type="component" value="Linkage Group LG03"/>
</dbReference>
<comment type="caution">
    <text evidence="1">The sequence shown here is derived from an EMBL/GenBank/DDBJ whole genome shotgun (WGS) entry which is preliminary data.</text>
</comment>
<accession>A0ACC0BKC1</accession>
<name>A0ACC0BKC1_CATRO</name>
<reference evidence="2" key="1">
    <citation type="journal article" date="2023" name="Nat. Plants">
        <title>Single-cell RNA sequencing provides a high-resolution roadmap for understanding the multicellular compartmentation of specialized metabolism.</title>
        <authorList>
            <person name="Sun S."/>
            <person name="Shen X."/>
            <person name="Li Y."/>
            <person name="Li Y."/>
            <person name="Wang S."/>
            <person name="Li R."/>
            <person name="Zhang H."/>
            <person name="Shen G."/>
            <person name="Guo B."/>
            <person name="Wei J."/>
            <person name="Xu J."/>
            <person name="St-Pierre B."/>
            <person name="Chen S."/>
            <person name="Sun C."/>
        </authorList>
    </citation>
    <scope>NUCLEOTIDE SEQUENCE [LARGE SCALE GENOMIC DNA]</scope>
</reference>
<protein>
    <submittedName>
        <fullName evidence="1">Uncharacterized protein</fullName>
    </submittedName>
</protein>
<dbReference type="EMBL" id="CM044703">
    <property type="protein sequence ID" value="KAI5673043.1"/>
    <property type="molecule type" value="Genomic_DNA"/>
</dbReference>
<evidence type="ECO:0000313" key="1">
    <source>
        <dbReference type="EMBL" id="KAI5673043.1"/>
    </source>
</evidence>
<sequence>MEEQCKHGIFFCCKEGFVEMMVTESKLLKHANEVYIIGEYRLFEEHFMRFPDYCQELVVCNEGEYVYEVWCLNITAFRHTVVYNESTLCTCKMFNEVGILCSYCLCIFNILCVQAIPHKYILKRWTKDIDLSLGSSNVSDVRKVSKNNILGYSA</sequence>
<evidence type="ECO:0000313" key="2">
    <source>
        <dbReference type="Proteomes" id="UP001060085"/>
    </source>
</evidence>
<gene>
    <name evidence="1" type="ORF">M9H77_13407</name>
</gene>